<protein>
    <submittedName>
        <fullName evidence="2">Uncharacterized protein</fullName>
    </submittedName>
</protein>
<keyword evidence="1" id="KW-0812">Transmembrane</keyword>
<gene>
    <name evidence="2" type="ORF">IAC87_04155</name>
</gene>
<dbReference type="AlphaFoldDB" id="A0A9D9J229"/>
<evidence type="ECO:0000313" key="3">
    <source>
        <dbReference type="Proteomes" id="UP000823772"/>
    </source>
</evidence>
<evidence type="ECO:0000313" key="2">
    <source>
        <dbReference type="EMBL" id="MBO8481723.1"/>
    </source>
</evidence>
<dbReference type="Proteomes" id="UP000823772">
    <property type="component" value="Unassembled WGS sequence"/>
</dbReference>
<sequence>MTEKGIRISAAVIIPLCAAVLVFSFLSLRGCGIGNAAQKELSGIRGKARTCFINRDIDSALYWARLLEERSDTVSSPHSYIASLVYTGQAYMMKGETDSMRSYFDRAGSLAARHADNWAMWKNQVNLTMLAKRNMPIVAAMRLTL</sequence>
<keyword evidence="1" id="KW-0472">Membrane</keyword>
<proteinExistence type="predicted"/>
<organism evidence="2 3">
    <name type="scientific">Candidatus Merdivivens faecigallinarum</name>
    <dbReference type="NCBI Taxonomy" id="2840871"/>
    <lineage>
        <taxon>Bacteria</taxon>
        <taxon>Pseudomonadati</taxon>
        <taxon>Bacteroidota</taxon>
        <taxon>Bacteroidia</taxon>
        <taxon>Bacteroidales</taxon>
        <taxon>Muribaculaceae</taxon>
        <taxon>Muribaculaceae incertae sedis</taxon>
        <taxon>Candidatus Merdivivens</taxon>
    </lineage>
</organism>
<dbReference type="EMBL" id="JADILY010000085">
    <property type="protein sequence ID" value="MBO8481723.1"/>
    <property type="molecule type" value="Genomic_DNA"/>
</dbReference>
<reference evidence="2" key="2">
    <citation type="journal article" date="2021" name="PeerJ">
        <title>Extensive microbial diversity within the chicken gut microbiome revealed by metagenomics and culture.</title>
        <authorList>
            <person name="Gilroy R."/>
            <person name="Ravi A."/>
            <person name="Getino M."/>
            <person name="Pursley I."/>
            <person name="Horton D.L."/>
            <person name="Alikhan N.F."/>
            <person name="Baker D."/>
            <person name="Gharbi K."/>
            <person name="Hall N."/>
            <person name="Watson M."/>
            <person name="Adriaenssens E.M."/>
            <person name="Foster-Nyarko E."/>
            <person name="Jarju S."/>
            <person name="Secka A."/>
            <person name="Antonio M."/>
            <person name="Oren A."/>
            <person name="Chaudhuri R.R."/>
            <person name="La Ragione R."/>
            <person name="Hildebrand F."/>
            <person name="Pallen M.J."/>
        </authorList>
    </citation>
    <scope>NUCLEOTIDE SEQUENCE</scope>
    <source>
        <strain evidence="2">B3-2255</strain>
    </source>
</reference>
<comment type="caution">
    <text evidence="2">The sequence shown here is derived from an EMBL/GenBank/DDBJ whole genome shotgun (WGS) entry which is preliminary data.</text>
</comment>
<evidence type="ECO:0000256" key="1">
    <source>
        <dbReference type="SAM" id="Phobius"/>
    </source>
</evidence>
<accession>A0A9D9J229</accession>
<keyword evidence="1" id="KW-1133">Transmembrane helix</keyword>
<name>A0A9D9J229_9BACT</name>
<reference evidence="2" key="1">
    <citation type="submission" date="2020-10" db="EMBL/GenBank/DDBJ databases">
        <authorList>
            <person name="Gilroy R."/>
        </authorList>
    </citation>
    <scope>NUCLEOTIDE SEQUENCE</scope>
    <source>
        <strain evidence="2">B3-2255</strain>
    </source>
</reference>
<feature type="transmembrane region" description="Helical" evidence="1">
    <location>
        <begin position="6"/>
        <end position="28"/>
    </location>
</feature>